<feature type="compositionally biased region" description="Basic residues" evidence="1">
    <location>
        <begin position="173"/>
        <end position="194"/>
    </location>
</feature>
<gene>
    <name evidence="2" type="ORF">g.3458</name>
</gene>
<protein>
    <submittedName>
        <fullName evidence="2">Uncharacterized protein</fullName>
    </submittedName>
</protein>
<name>A0A1D1ZTL3_AUXPR</name>
<evidence type="ECO:0000313" key="2">
    <source>
        <dbReference type="EMBL" id="JAT70300.1"/>
    </source>
</evidence>
<organism evidence="2">
    <name type="scientific">Auxenochlorella protothecoides</name>
    <name type="common">Green microalga</name>
    <name type="synonym">Chlorella protothecoides</name>
    <dbReference type="NCBI Taxonomy" id="3075"/>
    <lineage>
        <taxon>Eukaryota</taxon>
        <taxon>Viridiplantae</taxon>
        <taxon>Chlorophyta</taxon>
        <taxon>core chlorophytes</taxon>
        <taxon>Trebouxiophyceae</taxon>
        <taxon>Chlorellales</taxon>
        <taxon>Chlorellaceae</taxon>
        <taxon>Auxenochlorella</taxon>
    </lineage>
</organism>
<feature type="non-terminal residue" evidence="2">
    <location>
        <position position="345"/>
    </location>
</feature>
<dbReference type="AlphaFoldDB" id="A0A1D1ZTL3"/>
<accession>A0A1D1ZTL3</accession>
<feature type="region of interest" description="Disordered" evidence="1">
    <location>
        <begin position="85"/>
        <end position="196"/>
    </location>
</feature>
<reference evidence="2" key="1">
    <citation type="submission" date="2015-08" db="EMBL/GenBank/DDBJ databases">
        <authorList>
            <person name="Babu N.S."/>
            <person name="Beckwith C.J."/>
            <person name="Beseler K.G."/>
            <person name="Brison A."/>
            <person name="Carone J.V."/>
            <person name="Caskin T.P."/>
            <person name="Diamond M."/>
            <person name="Durham M.E."/>
            <person name="Foxe J.M."/>
            <person name="Go M."/>
            <person name="Henderson B.A."/>
            <person name="Jones I.B."/>
            <person name="McGettigan J.A."/>
            <person name="Micheletti S.J."/>
            <person name="Nasrallah M.E."/>
            <person name="Ortiz D."/>
            <person name="Piller C.R."/>
            <person name="Privatt S.R."/>
            <person name="Schneider S.L."/>
            <person name="Sharp S."/>
            <person name="Smith T.C."/>
            <person name="Stanton J.D."/>
            <person name="Ullery H.E."/>
            <person name="Wilson R.J."/>
            <person name="Serrano M.G."/>
            <person name="Buck G."/>
            <person name="Lee V."/>
            <person name="Wang Y."/>
            <person name="Carvalho R."/>
            <person name="Voegtly L."/>
            <person name="Shi R."/>
            <person name="Duckworth R."/>
            <person name="Johnson A."/>
            <person name="Loviza R."/>
            <person name="Walstead R."/>
            <person name="Shah Z."/>
            <person name="Kiflezghi M."/>
            <person name="Wade K."/>
            <person name="Ball S.L."/>
            <person name="Bradley K.W."/>
            <person name="Asai D.J."/>
            <person name="Bowman C.A."/>
            <person name="Russell D.A."/>
            <person name="Pope W.H."/>
            <person name="Jacobs-Sera D."/>
            <person name="Hendrix R.W."/>
            <person name="Hatfull G.F."/>
        </authorList>
    </citation>
    <scope>NUCLEOTIDE SEQUENCE</scope>
</reference>
<evidence type="ECO:0000256" key="1">
    <source>
        <dbReference type="SAM" id="MobiDB-lite"/>
    </source>
</evidence>
<sequence>MASGRCPYPGTVDNRRLHHRSCCLWIHWICACAVLPGPARRPERHCRVGAPGPRHLPFRRPSRGCPEAAGLCHRQGPCPQVLPGEGGEHRALGPAGPAVPAGHRRHLCPGGAAGAAPPRLRGVQGRGGAVPAGPPCAARGRHARPAGEGAGQPARPGGRRAAGHCPRLQDRHGRGRKPRRAHGGRGREPRRRGPPHLCRGSAGGRCPCPTLPAHICLDVRAACRTSSAQLQAQLDQVSCGCRGADRVAARPLPRAALESASWTCVLRNWSSRPPWMSGCLPACKSMCYSQAVIGFAIQGSMPGQAHAQVHGRSTKTWLAHCACLGPPAQPCGLSEQCQRIVFAAE</sequence>
<dbReference type="EMBL" id="GDKF01008322">
    <property type="protein sequence ID" value="JAT70300.1"/>
    <property type="molecule type" value="Transcribed_RNA"/>
</dbReference>
<proteinExistence type="predicted"/>
<dbReference type="PROSITE" id="PS51257">
    <property type="entry name" value="PROKAR_LIPOPROTEIN"/>
    <property type="match status" value="1"/>
</dbReference>